<proteinExistence type="predicted"/>
<reference evidence="2" key="1">
    <citation type="journal article" date="2019" name="Int. J. Syst. Evol. Microbiol.">
        <title>The Global Catalogue of Microorganisms (GCM) 10K type strain sequencing project: providing services to taxonomists for standard genome sequencing and annotation.</title>
        <authorList>
            <consortium name="The Broad Institute Genomics Platform"/>
            <consortium name="The Broad Institute Genome Sequencing Center for Infectious Disease"/>
            <person name="Wu L."/>
            <person name="Ma J."/>
        </authorList>
    </citation>
    <scope>NUCLEOTIDE SEQUENCE [LARGE SCALE GENOMIC DNA]</scope>
    <source>
        <strain evidence="2">CCM 8951</strain>
    </source>
</reference>
<dbReference type="Proteomes" id="UP001597244">
    <property type="component" value="Unassembled WGS sequence"/>
</dbReference>
<keyword evidence="1" id="KW-0804">Transcription</keyword>
<keyword evidence="2" id="KW-1185">Reference proteome</keyword>
<accession>A0ABW4DMG6</accession>
<dbReference type="GO" id="GO:0000428">
    <property type="term" value="C:DNA-directed RNA polymerase complex"/>
    <property type="evidence" value="ECO:0007669"/>
    <property type="project" value="UniProtKB-KW"/>
</dbReference>
<comment type="caution">
    <text evidence="1">The sequence shown here is derived from an EMBL/GenBank/DDBJ whole genome shotgun (WGS) entry which is preliminary data.</text>
</comment>
<protein>
    <submittedName>
        <fullName evidence="1">DNA-directed RNA polymerase subunit beta</fullName>
    </submittedName>
</protein>
<dbReference type="RefSeq" id="WP_125576379.1">
    <property type="nucleotide sequence ID" value="NZ_JBHTOF010000022.1"/>
</dbReference>
<sequence length="129" mass="15492">MERNVPRDQWLYDDRCMEKWQGWILADHSEFLESEDKRRQPKRPKPEMTKDEINQVLEQAYVKSQVVEVQENTEYNDQYENCISGAIVGFSMGQLYLQHNTGKIMTIIVDDLRNAEMIDAEKWWKQQTY</sequence>
<evidence type="ECO:0000313" key="1">
    <source>
        <dbReference type="EMBL" id="MFD1465013.1"/>
    </source>
</evidence>
<name>A0ABW4DMG6_9LACO</name>
<dbReference type="EMBL" id="JBHTOF010000022">
    <property type="protein sequence ID" value="MFD1465013.1"/>
    <property type="molecule type" value="Genomic_DNA"/>
</dbReference>
<keyword evidence="1" id="KW-0240">DNA-directed RNA polymerase</keyword>
<gene>
    <name evidence="1" type="ORF">ACFQ4L_02765</name>
</gene>
<organism evidence="1 2">
    <name type="scientific">Lapidilactobacillus mulanensis</name>
    <dbReference type="NCBI Taxonomy" id="2485999"/>
    <lineage>
        <taxon>Bacteria</taxon>
        <taxon>Bacillati</taxon>
        <taxon>Bacillota</taxon>
        <taxon>Bacilli</taxon>
        <taxon>Lactobacillales</taxon>
        <taxon>Lactobacillaceae</taxon>
        <taxon>Lapidilactobacillus</taxon>
    </lineage>
</organism>
<evidence type="ECO:0000313" key="2">
    <source>
        <dbReference type="Proteomes" id="UP001597244"/>
    </source>
</evidence>